<comment type="caution">
    <text evidence="3">The sequence shown here is derived from an EMBL/GenBank/DDBJ whole genome shotgun (WGS) entry which is preliminary data.</text>
</comment>
<keyword evidence="4" id="KW-1185">Reference proteome</keyword>
<accession>A0A9W5RDL3</accession>
<gene>
    <name evidence="3" type="ORF">HMPREF9238_00236</name>
</gene>
<dbReference type="EMBL" id="AGWN01000001">
    <property type="protein sequence ID" value="EPD30493.1"/>
    <property type="molecule type" value="Genomic_DNA"/>
</dbReference>
<dbReference type="GO" id="GO:0005886">
    <property type="term" value="C:plasma membrane"/>
    <property type="evidence" value="ECO:0007669"/>
    <property type="project" value="TreeGrafter"/>
</dbReference>
<evidence type="ECO:0000313" key="3">
    <source>
        <dbReference type="EMBL" id="EPD30493.1"/>
    </source>
</evidence>
<feature type="transmembrane region" description="Helical" evidence="2">
    <location>
        <begin position="54"/>
        <end position="75"/>
    </location>
</feature>
<evidence type="ECO:0008006" key="5">
    <source>
        <dbReference type="Google" id="ProtNLM"/>
    </source>
</evidence>
<dbReference type="Pfam" id="PF05949">
    <property type="entry name" value="DUF881"/>
    <property type="match status" value="1"/>
</dbReference>
<protein>
    <recommendedName>
        <fullName evidence="5">DUF881 domain-containing protein</fullName>
    </recommendedName>
</protein>
<comment type="similarity">
    <text evidence="1">Belongs to the UPF0749 family.</text>
</comment>
<sequence>MADQVDPVSRASADDRAFAESSSLLGELLFDPLNYGVGTESALQRGRRRPFETLIALVLAIALAFGVTVAVKNLLGHKTTQEKTRANLSEQVARQQEIVNQLEVENAEDAARIALLSAGLKNTVTADQPAQQNAQLDAIEGSGVLVTVSEREGAESIERVLDTDLRFIINALWAGGAEGVEINGVRVGPTTAVRTAGSAILVNFQPVVAPYNIRAIGDDESLELQLRSGGVATYLSTLDSKYGIKTSIQSEEKIALRPAGVRNVNLTEIVQQEPQ</sequence>
<evidence type="ECO:0000256" key="2">
    <source>
        <dbReference type="SAM" id="Phobius"/>
    </source>
</evidence>
<reference evidence="3 4" key="1">
    <citation type="submission" date="2013-05" db="EMBL/GenBank/DDBJ databases">
        <title>The Genome Sequence of Actinomyces europaeus ACS-120-V-COL10B.</title>
        <authorList>
            <consortium name="The Broad Institute Genomics Platform"/>
            <person name="Earl A."/>
            <person name="Ward D."/>
            <person name="Feldgarden M."/>
            <person name="Gevers D."/>
            <person name="Saerens B."/>
            <person name="Vaneechoutte M."/>
            <person name="Walker B."/>
            <person name="Young S."/>
            <person name="Zeng Q."/>
            <person name="Gargeya S."/>
            <person name="Fitzgerald M."/>
            <person name="Haas B."/>
            <person name="Abouelleil A."/>
            <person name="Allen A.W."/>
            <person name="Alvarado L."/>
            <person name="Arachchi H.M."/>
            <person name="Berlin A.M."/>
            <person name="Chapman S.B."/>
            <person name="Gainer-Dewar J."/>
            <person name="Goldberg J."/>
            <person name="Griggs A."/>
            <person name="Gujja S."/>
            <person name="Hansen M."/>
            <person name="Howarth C."/>
            <person name="Imamovic A."/>
            <person name="Ireland A."/>
            <person name="Larimer J."/>
            <person name="McCowan C."/>
            <person name="Murphy C."/>
            <person name="Pearson M."/>
            <person name="Poon T.W."/>
            <person name="Priest M."/>
            <person name="Roberts A."/>
            <person name="Saif S."/>
            <person name="Shea T."/>
            <person name="Sisk P."/>
            <person name="Sykes S."/>
            <person name="Wortman J."/>
            <person name="Nusbaum C."/>
            <person name="Birren B."/>
        </authorList>
    </citation>
    <scope>NUCLEOTIDE SEQUENCE [LARGE SCALE GENOMIC DNA]</scope>
    <source>
        <strain evidence="3 4">ACS-120-V-Col10b</strain>
    </source>
</reference>
<dbReference type="AlphaFoldDB" id="A0A9W5RDL3"/>
<dbReference type="RefSeq" id="WP_016443605.1">
    <property type="nucleotide sequence ID" value="NZ_KE150266.1"/>
</dbReference>
<evidence type="ECO:0000256" key="1">
    <source>
        <dbReference type="ARBA" id="ARBA00009108"/>
    </source>
</evidence>
<keyword evidence="2" id="KW-0472">Membrane</keyword>
<organism evidence="3 4">
    <name type="scientific">Gleimia europaea ACS-120-V-Col10b</name>
    <dbReference type="NCBI Taxonomy" id="883069"/>
    <lineage>
        <taxon>Bacteria</taxon>
        <taxon>Bacillati</taxon>
        <taxon>Actinomycetota</taxon>
        <taxon>Actinomycetes</taxon>
        <taxon>Actinomycetales</taxon>
        <taxon>Actinomycetaceae</taxon>
        <taxon>Gleimia</taxon>
    </lineage>
</organism>
<proteinExistence type="inferred from homology"/>
<keyword evidence="2" id="KW-0812">Transmembrane</keyword>
<dbReference type="PANTHER" id="PTHR37313">
    <property type="entry name" value="UPF0749 PROTEIN RV1825"/>
    <property type="match status" value="1"/>
</dbReference>
<dbReference type="Proteomes" id="UP000014387">
    <property type="component" value="Unassembled WGS sequence"/>
</dbReference>
<name>A0A9W5RDL3_9ACTO</name>
<evidence type="ECO:0000313" key="4">
    <source>
        <dbReference type="Proteomes" id="UP000014387"/>
    </source>
</evidence>
<dbReference type="InterPro" id="IPR010273">
    <property type="entry name" value="DUF881"/>
</dbReference>
<dbReference type="OrthoDB" id="3218134at2"/>
<dbReference type="PANTHER" id="PTHR37313:SF1">
    <property type="entry name" value="UPF0749 PROTEIN RV1823"/>
    <property type="match status" value="1"/>
</dbReference>
<keyword evidence="2" id="KW-1133">Transmembrane helix</keyword>
<dbReference type="Gene3D" id="3.30.70.1880">
    <property type="entry name" value="Protein of unknown function DUF881"/>
    <property type="match status" value="1"/>
</dbReference>